<dbReference type="EMBL" id="JAYKXP010000196">
    <property type="protein sequence ID" value="KAK7019814.1"/>
    <property type="molecule type" value="Genomic_DNA"/>
</dbReference>
<protein>
    <submittedName>
        <fullName evidence="1">Uncharacterized protein</fullName>
    </submittedName>
</protein>
<gene>
    <name evidence="1" type="ORF">VNI00_017903</name>
</gene>
<accession>A0AAW0B1L2</accession>
<comment type="caution">
    <text evidence="1">The sequence shown here is derived from an EMBL/GenBank/DDBJ whole genome shotgun (WGS) entry which is preliminary data.</text>
</comment>
<evidence type="ECO:0000313" key="1">
    <source>
        <dbReference type="EMBL" id="KAK7019814.1"/>
    </source>
</evidence>
<proteinExistence type="predicted"/>
<sequence>MCSLRLPTFASLLSNTESCKVLPEESRMDEDVALCHAPLVRAMPWFTGVVFSDEHRFSILPVEMHAMATGLLGEFRRCYEKPVVREIVENRTWLSPNQKTAEPLPAILFGLKMLDVCSLVGGGAGSKQSNVEVSNSIGITVPRTVFQGTTGKLRGVRSLSDRRGWPQALLSMRSMCNSTIIRATRISLSPGELEMTTSQRLALVAISILDRINEACPVSVIEKAARNLEVAALFINYMLQGNFDLPLSTETLVTELETLQMLRAWYHYGSARPAVLRRVETLLWDQLFAIARGLTIGFDALTSFLSEASPLLPLAKPESNFFHPSLGIKGSIPMGISCDQERVSKQFLQIAVASGEYGAESGGCSSGSGSSDMNVDPSCELSSLLDEELWTGGESGGNKVQGVASTMKQSNAPLSVTSMEDALQVQDGNAAGLLDSSDRQSQDLSTRDAGSICRINCGSRSAFQKLEEASLKSSVDELDALDYLIRRSNYYQLENGNEMHFLQVTSPSAHCETVAEQVSAAISGSPILHVATLTHEEYLKLDTSASLSPLFSSGIILVLGRRSASVTNGIDLRALSCVGSCSTLRKAVDVSLREDATEQSECFVFASFVDFLRQLDAGEDGKILYFPDVPDIASGKDVSVSLHTNLYSQRYSLGFAELEGTSTVERLRWHFVATANASHSMDMSPDGLDLEFIVELGSILLFLGVDAGDVVSSATPRDPRFNVGSLLYEMPDTIGMLLLEGDKIMIRAGIPYCLVTLEPAICHGAYFYSTSTLEHTLWALVRQHFRSDERAALSDENRSLLWAILLHWHDWIVHLTDHFFNANMGTSMTRLHLPDTLSFDGLAQLFSLFAVLELSDLFRMGISTDASGRDSFSRASKARSYIRDILEVVDSRIVIARNGVCTSLQVHDLWAHFYVQQCAAIALTFDERAPHTSSAESTKAFVLGVLSEDNSELYDKTQALLDGKACAFGLSKELVLYPDQCRSMKWALERHEHSLCLADR</sequence>
<reference evidence="1 2" key="1">
    <citation type="submission" date="2024-01" db="EMBL/GenBank/DDBJ databases">
        <title>A draft genome for a cacao thread blight-causing isolate of Paramarasmius palmivorus.</title>
        <authorList>
            <person name="Baruah I.K."/>
            <person name="Bukari Y."/>
            <person name="Amoako-Attah I."/>
            <person name="Meinhardt L.W."/>
            <person name="Bailey B.A."/>
            <person name="Cohen S.P."/>
        </authorList>
    </citation>
    <scope>NUCLEOTIDE SEQUENCE [LARGE SCALE GENOMIC DNA]</scope>
    <source>
        <strain evidence="1 2">GH-12</strain>
    </source>
</reference>
<evidence type="ECO:0000313" key="2">
    <source>
        <dbReference type="Proteomes" id="UP001383192"/>
    </source>
</evidence>
<keyword evidence="2" id="KW-1185">Reference proteome</keyword>
<name>A0AAW0B1L2_9AGAR</name>
<dbReference type="AlphaFoldDB" id="A0AAW0B1L2"/>
<organism evidence="1 2">
    <name type="scientific">Paramarasmius palmivorus</name>
    <dbReference type="NCBI Taxonomy" id="297713"/>
    <lineage>
        <taxon>Eukaryota</taxon>
        <taxon>Fungi</taxon>
        <taxon>Dikarya</taxon>
        <taxon>Basidiomycota</taxon>
        <taxon>Agaricomycotina</taxon>
        <taxon>Agaricomycetes</taxon>
        <taxon>Agaricomycetidae</taxon>
        <taxon>Agaricales</taxon>
        <taxon>Marasmiineae</taxon>
        <taxon>Marasmiaceae</taxon>
        <taxon>Paramarasmius</taxon>
    </lineage>
</organism>
<dbReference type="Proteomes" id="UP001383192">
    <property type="component" value="Unassembled WGS sequence"/>
</dbReference>